<proteinExistence type="predicted"/>
<feature type="transmembrane region" description="Helical" evidence="1">
    <location>
        <begin position="69"/>
        <end position="89"/>
    </location>
</feature>
<protein>
    <submittedName>
        <fullName evidence="2">Biofilm PGA synthesis auxiliary protein PgaD</fullName>
    </submittedName>
</protein>
<dbReference type="AlphaFoldDB" id="A0A3N6MW37"/>
<dbReference type="RefSeq" id="WP_124153245.1">
    <property type="nucleotide sequence ID" value="NZ_RQIS01000019.1"/>
</dbReference>
<keyword evidence="1" id="KW-1133">Transmembrane helix</keyword>
<dbReference type="OrthoDB" id="8924975at2"/>
<reference evidence="2 3" key="1">
    <citation type="submission" date="2018-11" db="EMBL/GenBank/DDBJ databases">
        <title>Paraburkholderia sp. DHOA04, isolated from soil.</title>
        <authorList>
            <person name="Gao Z.-H."/>
            <person name="Qiu L.-H."/>
            <person name="Fu J.-C."/>
        </authorList>
    </citation>
    <scope>NUCLEOTIDE SEQUENCE [LARGE SCALE GENOMIC DNA]</scope>
    <source>
        <strain evidence="2 3">DHOA04</strain>
    </source>
</reference>
<keyword evidence="1" id="KW-0812">Transmembrane</keyword>
<feature type="transmembrane region" description="Helical" evidence="1">
    <location>
        <begin position="35"/>
        <end position="57"/>
    </location>
</feature>
<keyword evidence="3" id="KW-1185">Reference proteome</keyword>
<organism evidence="2 3">
    <name type="scientific">Paraburkholderia dinghuensis</name>
    <dbReference type="NCBI Taxonomy" id="2305225"/>
    <lineage>
        <taxon>Bacteria</taxon>
        <taxon>Pseudomonadati</taxon>
        <taxon>Pseudomonadota</taxon>
        <taxon>Betaproteobacteria</taxon>
        <taxon>Burkholderiales</taxon>
        <taxon>Burkholderiaceae</taxon>
        <taxon>Paraburkholderia</taxon>
    </lineage>
</organism>
<dbReference type="Proteomes" id="UP000272778">
    <property type="component" value="Unassembled WGS sequence"/>
</dbReference>
<dbReference type="EMBL" id="RQIS01000019">
    <property type="protein sequence ID" value="RQH02211.1"/>
    <property type="molecule type" value="Genomic_DNA"/>
</dbReference>
<gene>
    <name evidence="2" type="ORF">D1Y85_22280</name>
</gene>
<keyword evidence="1" id="KW-0472">Membrane</keyword>
<evidence type="ECO:0000313" key="2">
    <source>
        <dbReference type="EMBL" id="RQH02211.1"/>
    </source>
</evidence>
<name>A0A3N6MW37_9BURK</name>
<comment type="caution">
    <text evidence="2">The sequence shown here is derived from an EMBL/GenBank/DDBJ whole genome shotgun (WGS) entry which is preliminary data.</text>
</comment>
<evidence type="ECO:0000256" key="1">
    <source>
        <dbReference type="SAM" id="Phobius"/>
    </source>
</evidence>
<accession>A0A3N6MW37</accession>
<sequence>MNNRPVIDLSLRSARQIIAEKGKARGILLILWFRLIRPACVGSMWAGITIYAYRYLLPFDEGDLSIRELVSYLAAIGEIASVLTVWMILARVAHPFASKSRTQRLLRRKAGLTVEPGPFASETLRDWKTISHVFFASHDANGLIAALNALILHAPAGRSVADGMAEKNAHDEAKHARYSIAEVSGMPPRAPRDFRPGHRHY</sequence>
<evidence type="ECO:0000313" key="3">
    <source>
        <dbReference type="Proteomes" id="UP000272778"/>
    </source>
</evidence>